<dbReference type="KEGG" id="cmv:CMUST_13310"/>
<evidence type="ECO:0000313" key="3">
    <source>
        <dbReference type="Proteomes" id="UP000035199"/>
    </source>
</evidence>
<dbReference type="STRING" id="571915.CMUST_13310"/>
<feature type="domain" description="HNH nuclease" evidence="1">
    <location>
        <begin position="273"/>
        <end position="325"/>
    </location>
</feature>
<keyword evidence="2" id="KW-0378">Hydrolase</keyword>
<dbReference type="InterPro" id="IPR003615">
    <property type="entry name" value="HNH_nuc"/>
</dbReference>
<sequence length="422" mass="46006">MNLPQSLNKYAAALAEGAAILRAIKDMGVRADALAAILGTSKSEASHLIRDAALLTDADLNTASKKQLPLAKLTTIAKGIRTAANKDIDHAAFKTELLNTADQLTVDELKRFITSYLETARSISPRKSHLRFSATPDIDGMKHALWKLPAAQLTRIQVMLKEDALALLHSRHAVDLAEGYAIAAYNRIVGGVAATDADPLDLRHNVTLLVPLAQATCMTDGRIVNSDGELVNIKDIVTHTINPHGWAVPMLPTEDGGTVCLEPIPIQRRANASQRVLSILEHLVCAHPDCSIPAAICDIHHIISYASGGPTEPWNLAPLCRYHNKLNDDDRNHPKNGHITHIKGRNLVALHQTDGTIRANLHPAIRRGAKAQADAILNADTRTAHNKHSCACHTWYPEAKLQVAQLDIQDMHNRAQTIKQQE</sequence>
<keyword evidence="2" id="KW-0255">Endonuclease</keyword>
<accession>A0A0G3H0L8</accession>
<dbReference type="AlphaFoldDB" id="A0A0G3H0L8"/>
<dbReference type="SMART" id="SM00507">
    <property type="entry name" value="HNHc"/>
    <property type="match status" value="1"/>
</dbReference>
<dbReference type="GO" id="GO:0003676">
    <property type="term" value="F:nucleic acid binding"/>
    <property type="evidence" value="ECO:0007669"/>
    <property type="project" value="InterPro"/>
</dbReference>
<keyword evidence="2" id="KW-0540">Nuclease</keyword>
<dbReference type="EMBL" id="CP011542">
    <property type="protein sequence ID" value="AKK06956.1"/>
    <property type="molecule type" value="Genomic_DNA"/>
</dbReference>
<evidence type="ECO:0000313" key="2">
    <source>
        <dbReference type="EMBL" id="AKK06956.1"/>
    </source>
</evidence>
<protein>
    <submittedName>
        <fullName evidence="2">HNH endonuclease</fullName>
    </submittedName>
</protein>
<dbReference type="Gene3D" id="1.10.30.50">
    <property type="match status" value="1"/>
</dbReference>
<dbReference type="GO" id="GO:0008270">
    <property type="term" value="F:zinc ion binding"/>
    <property type="evidence" value="ECO:0007669"/>
    <property type="project" value="InterPro"/>
</dbReference>
<dbReference type="GO" id="GO:0004519">
    <property type="term" value="F:endonuclease activity"/>
    <property type="evidence" value="ECO:0007669"/>
    <property type="project" value="UniProtKB-KW"/>
</dbReference>
<dbReference type="Pfam" id="PF01844">
    <property type="entry name" value="HNH"/>
    <property type="match status" value="1"/>
</dbReference>
<name>A0A0G3H0L8_9CORY</name>
<organism evidence="2 3">
    <name type="scientific">Corynebacterium mustelae</name>
    <dbReference type="NCBI Taxonomy" id="571915"/>
    <lineage>
        <taxon>Bacteria</taxon>
        <taxon>Bacillati</taxon>
        <taxon>Actinomycetota</taxon>
        <taxon>Actinomycetes</taxon>
        <taxon>Mycobacteriales</taxon>
        <taxon>Corynebacteriaceae</taxon>
        <taxon>Corynebacterium</taxon>
    </lineage>
</organism>
<keyword evidence="3" id="KW-1185">Reference proteome</keyword>
<dbReference type="Proteomes" id="UP000035199">
    <property type="component" value="Chromosome"/>
</dbReference>
<reference evidence="2 3" key="1">
    <citation type="journal article" date="2015" name="Genome Announc.">
        <title>Complete Genome Sequence of the Type Strain Corynebacterium mustelae DSM 45274, Isolated from Various Tissues of a Male Ferret with Lethal Sepsis.</title>
        <authorList>
            <person name="Ruckert C."/>
            <person name="Eimer J."/>
            <person name="Winkler A."/>
            <person name="Tauch A."/>
        </authorList>
    </citation>
    <scope>NUCLEOTIDE SEQUENCE [LARGE SCALE GENOMIC DNA]</scope>
    <source>
        <strain evidence="2 3">DSM 45274</strain>
    </source>
</reference>
<dbReference type="OrthoDB" id="4412276at2"/>
<dbReference type="CDD" id="cd00085">
    <property type="entry name" value="HNHc"/>
    <property type="match status" value="1"/>
</dbReference>
<evidence type="ECO:0000259" key="1">
    <source>
        <dbReference type="SMART" id="SM00507"/>
    </source>
</evidence>
<dbReference type="RefSeq" id="WP_052844776.1">
    <property type="nucleotide sequence ID" value="NZ_CP011542.1"/>
</dbReference>
<gene>
    <name evidence="2" type="ORF">CMUST_13310</name>
</gene>
<dbReference type="InterPro" id="IPR002711">
    <property type="entry name" value="HNH"/>
</dbReference>
<reference evidence="3" key="2">
    <citation type="submission" date="2015-05" db="EMBL/GenBank/DDBJ databases">
        <title>Complete genome sequence of Corynebacterium mustelae DSM 45274, isolated from various tissues of a male ferret with lethal sepsis.</title>
        <authorList>
            <person name="Ruckert C."/>
            <person name="Albersmeier A."/>
            <person name="Winkler A."/>
            <person name="Tauch A."/>
        </authorList>
    </citation>
    <scope>NUCLEOTIDE SEQUENCE [LARGE SCALE GENOMIC DNA]</scope>
    <source>
        <strain evidence="3">DSM 45274</strain>
    </source>
</reference>
<proteinExistence type="predicted"/>
<dbReference type="PATRIC" id="fig|571915.4.peg.2855"/>